<organism evidence="3 4">
    <name type="scientific">Rhizocola hellebori</name>
    <dbReference type="NCBI Taxonomy" id="1392758"/>
    <lineage>
        <taxon>Bacteria</taxon>
        <taxon>Bacillati</taxon>
        <taxon>Actinomycetota</taxon>
        <taxon>Actinomycetes</taxon>
        <taxon>Micromonosporales</taxon>
        <taxon>Micromonosporaceae</taxon>
        <taxon>Rhizocola</taxon>
    </lineage>
</organism>
<accession>A0A8J3Q2J4</accession>
<evidence type="ECO:0000313" key="4">
    <source>
        <dbReference type="Proteomes" id="UP000612899"/>
    </source>
</evidence>
<protein>
    <submittedName>
        <fullName evidence="3">Uncharacterized protein</fullName>
    </submittedName>
</protein>
<reference evidence="3" key="1">
    <citation type="submission" date="2021-01" db="EMBL/GenBank/DDBJ databases">
        <title>Whole genome shotgun sequence of Rhizocola hellebori NBRC 109834.</title>
        <authorList>
            <person name="Komaki H."/>
            <person name="Tamura T."/>
        </authorList>
    </citation>
    <scope>NUCLEOTIDE SEQUENCE</scope>
    <source>
        <strain evidence="3">NBRC 109834</strain>
    </source>
</reference>
<dbReference type="AlphaFoldDB" id="A0A8J3Q2J4"/>
<comment type="caution">
    <text evidence="3">The sequence shown here is derived from an EMBL/GenBank/DDBJ whole genome shotgun (WGS) entry which is preliminary data.</text>
</comment>
<dbReference type="Proteomes" id="UP000612899">
    <property type="component" value="Unassembled WGS sequence"/>
</dbReference>
<evidence type="ECO:0000313" key="3">
    <source>
        <dbReference type="EMBL" id="GIH02165.1"/>
    </source>
</evidence>
<feature type="signal peptide" evidence="2">
    <location>
        <begin position="1"/>
        <end position="20"/>
    </location>
</feature>
<dbReference type="RefSeq" id="WP_203906093.1">
    <property type="nucleotide sequence ID" value="NZ_BONY01000001.1"/>
</dbReference>
<dbReference type="EMBL" id="BONY01000001">
    <property type="protein sequence ID" value="GIH02165.1"/>
    <property type="molecule type" value="Genomic_DNA"/>
</dbReference>
<feature type="region of interest" description="Disordered" evidence="1">
    <location>
        <begin position="106"/>
        <end position="173"/>
    </location>
</feature>
<evidence type="ECO:0000256" key="2">
    <source>
        <dbReference type="SAM" id="SignalP"/>
    </source>
</evidence>
<sequence length="182" mass="19096">MRAKTFGLILTITGVLAAQAALSPAQASPAPARSPARSQRAVVPLSADLTIIRVTGDAAGLHDQLETQRFYRDSRGRTRTESGTVVTISDPATGTITLDTKAGTFTEQARQPQAAGPRTAQPKQSGTADRRLSSPPRKLGEAVVEGVPTQGSAYTLTIPPAATGRRSAKRSRSGIRCSCNCR</sequence>
<proteinExistence type="predicted"/>
<feature type="chain" id="PRO_5038973116" evidence="2">
    <location>
        <begin position="21"/>
        <end position="182"/>
    </location>
</feature>
<keyword evidence="4" id="KW-1185">Reference proteome</keyword>
<keyword evidence="2" id="KW-0732">Signal</keyword>
<gene>
    <name evidence="3" type="ORF">Rhe02_02320</name>
</gene>
<name>A0A8J3Q2J4_9ACTN</name>
<evidence type="ECO:0000256" key="1">
    <source>
        <dbReference type="SAM" id="MobiDB-lite"/>
    </source>
</evidence>